<evidence type="ECO:0000259" key="6">
    <source>
        <dbReference type="PROSITE" id="PS51299"/>
    </source>
</evidence>
<evidence type="ECO:0000313" key="8">
    <source>
        <dbReference type="Proteomes" id="UP000033140"/>
    </source>
</evidence>
<reference evidence="7 8" key="3">
    <citation type="journal article" date="2015" name="Genome Announc.">
        <title>Draft Genome Sequence of the Archiascomycetous Yeast Saitoella complicata.</title>
        <authorList>
            <person name="Yamauchi K."/>
            <person name="Kondo S."/>
            <person name="Hamamoto M."/>
            <person name="Takahashi Y."/>
            <person name="Ogura Y."/>
            <person name="Hayashi T."/>
            <person name="Nishida H."/>
        </authorList>
    </citation>
    <scope>NUCLEOTIDE SEQUENCE [LARGE SCALE GENOMIC DNA]</scope>
    <source>
        <strain evidence="7 8">NRRL Y-17804</strain>
    </source>
</reference>
<evidence type="ECO:0000256" key="5">
    <source>
        <dbReference type="SAM" id="MobiDB-lite"/>
    </source>
</evidence>
<comment type="caution">
    <text evidence="7">The sequence shown here is derived from an EMBL/GenBank/DDBJ whole genome shotgun (WGS) entry which is preliminary data.</text>
</comment>
<dbReference type="InterPro" id="IPR036887">
    <property type="entry name" value="HTH_APSES_sf"/>
</dbReference>
<feature type="compositionally biased region" description="Basic and acidic residues" evidence="5">
    <location>
        <begin position="535"/>
        <end position="545"/>
    </location>
</feature>
<dbReference type="GO" id="GO:0043565">
    <property type="term" value="F:sequence-specific DNA binding"/>
    <property type="evidence" value="ECO:0007669"/>
    <property type="project" value="TreeGrafter"/>
</dbReference>
<dbReference type="SMART" id="SM01252">
    <property type="entry name" value="KilA-N"/>
    <property type="match status" value="1"/>
</dbReference>
<dbReference type="Proteomes" id="UP000033140">
    <property type="component" value="Unassembled WGS sequence"/>
</dbReference>
<dbReference type="EMBL" id="BACD03000003">
    <property type="protein sequence ID" value="GAO46388.1"/>
    <property type="molecule type" value="Genomic_DNA"/>
</dbReference>
<keyword evidence="3" id="KW-0238">DNA-binding</keyword>
<dbReference type="GO" id="GO:0003700">
    <property type="term" value="F:DNA-binding transcription factor activity"/>
    <property type="evidence" value="ECO:0007669"/>
    <property type="project" value="TreeGrafter"/>
</dbReference>
<evidence type="ECO:0000256" key="4">
    <source>
        <dbReference type="ARBA" id="ARBA00023163"/>
    </source>
</evidence>
<dbReference type="PROSITE" id="PS51299">
    <property type="entry name" value="HTH_APSES"/>
    <property type="match status" value="1"/>
</dbReference>
<accession>A0A0E9N9C8</accession>
<keyword evidence="2" id="KW-0805">Transcription regulation</keyword>
<dbReference type="SUPFAM" id="SSF54616">
    <property type="entry name" value="DNA-binding domain of Mlu1-box binding protein MBP1"/>
    <property type="match status" value="1"/>
</dbReference>
<dbReference type="FunFam" id="3.10.260.10:FF:000003">
    <property type="entry name" value="Ascospore maturation 1 protein"/>
    <property type="match status" value="1"/>
</dbReference>
<comment type="similarity">
    <text evidence="1">Belongs to the EFG1/PHD1/stuA family.</text>
</comment>
<evidence type="ECO:0000256" key="1">
    <source>
        <dbReference type="ARBA" id="ARBA00007247"/>
    </source>
</evidence>
<dbReference type="PANTHER" id="PTHR47792">
    <property type="entry name" value="PROTEIN SOK2-RELATED"/>
    <property type="match status" value="1"/>
</dbReference>
<dbReference type="AlphaFoldDB" id="A0A0E9N9C8"/>
<gene>
    <name evidence="7" type="ORF">G7K_0619-t1</name>
</gene>
<dbReference type="Pfam" id="PF04383">
    <property type="entry name" value="KilA-N"/>
    <property type="match status" value="1"/>
</dbReference>
<dbReference type="Gene3D" id="3.10.260.10">
    <property type="entry name" value="Transcription regulator HTH, APSES-type DNA-binding domain"/>
    <property type="match status" value="1"/>
</dbReference>
<organism evidence="7 8">
    <name type="scientific">Saitoella complicata (strain BCRC 22490 / CBS 7301 / JCM 7358 / NBRC 10748 / NRRL Y-17804)</name>
    <dbReference type="NCBI Taxonomy" id="698492"/>
    <lineage>
        <taxon>Eukaryota</taxon>
        <taxon>Fungi</taxon>
        <taxon>Dikarya</taxon>
        <taxon>Ascomycota</taxon>
        <taxon>Taphrinomycotina</taxon>
        <taxon>Taphrinomycotina incertae sedis</taxon>
        <taxon>Saitoella</taxon>
    </lineage>
</organism>
<reference evidence="7 8" key="2">
    <citation type="journal article" date="2014" name="J. Gen. Appl. Microbiol.">
        <title>The early diverging ascomycetous budding yeast Saitoella complicata has three histone deacetylases belonging to the Clr6, Hos2, and Rpd3 lineages.</title>
        <authorList>
            <person name="Nishida H."/>
            <person name="Matsumoto T."/>
            <person name="Kondo S."/>
            <person name="Hamamoto M."/>
            <person name="Yoshikawa H."/>
        </authorList>
    </citation>
    <scope>NUCLEOTIDE SEQUENCE [LARGE SCALE GENOMIC DNA]</scope>
    <source>
        <strain evidence="7 8">NRRL Y-17804</strain>
    </source>
</reference>
<evidence type="ECO:0000313" key="7">
    <source>
        <dbReference type="EMBL" id="GAO46388.1"/>
    </source>
</evidence>
<dbReference type="GO" id="GO:0005634">
    <property type="term" value="C:nucleus"/>
    <property type="evidence" value="ECO:0007669"/>
    <property type="project" value="TreeGrafter"/>
</dbReference>
<sequence length="600" mass="62754">MSDQPSTPAQNAYGHQGAESAYSATAQAVTTGQAATPAATSDGQPPSFAQPAPQQSPYPGYPPAGYAAAPQPGAHGAYYDYSQPSPYGSLPGTHPAYAAAPPHASHYPPNQHYGVLPPPFYGYSNPYAAHHPLQPPGHQVPYHPDPSGQLGPPGAKPRVTTTLWEDEGTLCFQVEAKGICVARREDNDMINGTKLLNVAGMSRGKRDGILKSEKTRHVVKIGAMHLKGVWIPFERALEFANKEHITDLLYPLFVNDIKTFLYHPTNYARTAAVMAAAQQRQQLHQRRDSEAGAASPSGATGTAVATPTAQPANAAILGANDAAAYWQGNGHAATPVAPAAAPLAATPATPAADTAAAVAAATAGTSPAAQAGALNPLQYGQAQQAQQYSASLRHADSLEEVKTEMAPPAPGVRIRTTTNDGEDLVAKEEPVAPGTPGSASAADKGLTATPSAVAMARRIETPVKTPTGGDVKKHRRGLSLLGETPPCRNPYQLVAGDRTRTTTEGSTDGGEELVLKADEAEEDVEGKDLIAAADEAAHENPKDEGSTPPDAPIAQKREADEMEGALEDGRVQQDDVFVNEDGEVEGGDERALKRRKTVKE</sequence>
<keyword evidence="8" id="KW-1185">Reference proteome</keyword>
<feature type="region of interest" description="Disordered" evidence="5">
    <location>
        <begin position="480"/>
        <end position="600"/>
    </location>
</feature>
<feature type="region of interest" description="Disordered" evidence="5">
    <location>
        <begin position="1"/>
        <end position="67"/>
    </location>
</feature>
<protein>
    <recommendedName>
        <fullName evidence="6">HTH APSES-type domain-containing protein</fullName>
    </recommendedName>
</protein>
<feature type="compositionally biased region" description="Low complexity" evidence="5">
    <location>
        <begin position="24"/>
        <end position="53"/>
    </location>
</feature>
<feature type="domain" description="HTH APSES-type" evidence="6">
    <location>
        <begin position="158"/>
        <end position="264"/>
    </location>
</feature>
<name>A0A0E9N9C8_SAICN</name>
<feature type="region of interest" description="Disordered" evidence="5">
    <location>
        <begin position="428"/>
        <end position="447"/>
    </location>
</feature>
<feature type="compositionally biased region" description="Acidic residues" evidence="5">
    <location>
        <begin position="577"/>
        <end position="586"/>
    </location>
</feature>
<feature type="compositionally biased region" description="Polar residues" evidence="5">
    <location>
        <begin position="1"/>
        <end position="10"/>
    </location>
</feature>
<feature type="compositionally biased region" description="Low complexity" evidence="5">
    <location>
        <begin position="291"/>
        <end position="305"/>
    </location>
</feature>
<dbReference type="PANTHER" id="PTHR47792:SF1">
    <property type="entry name" value="PROTEIN SOK2-RELATED"/>
    <property type="match status" value="1"/>
</dbReference>
<evidence type="ECO:0000256" key="3">
    <source>
        <dbReference type="ARBA" id="ARBA00023125"/>
    </source>
</evidence>
<feature type="region of interest" description="Disordered" evidence="5">
    <location>
        <begin position="127"/>
        <end position="156"/>
    </location>
</feature>
<feature type="region of interest" description="Disordered" evidence="5">
    <location>
        <begin position="279"/>
        <end position="305"/>
    </location>
</feature>
<dbReference type="GO" id="GO:0045944">
    <property type="term" value="P:positive regulation of transcription by RNA polymerase II"/>
    <property type="evidence" value="ECO:0007669"/>
    <property type="project" value="TreeGrafter"/>
</dbReference>
<dbReference type="InterPro" id="IPR029790">
    <property type="entry name" value="EFG1/Phd1/StuA"/>
</dbReference>
<keyword evidence="4" id="KW-0804">Transcription</keyword>
<dbReference type="InterPro" id="IPR003163">
    <property type="entry name" value="Tscrpt_reg_HTH_APSES-type"/>
</dbReference>
<dbReference type="STRING" id="698492.A0A0E9N9C8"/>
<evidence type="ECO:0000256" key="2">
    <source>
        <dbReference type="ARBA" id="ARBA00023015"/>
    </source>
</evidence>
<dbReference type="InterPro" id="IPR018004">
    <property type="entry name" value="KilA/APSES_HTH"/>
</dbReference>
<reference evidence="7 8" key="1">
    <citation type="journal article" date="2011" name="J. Gen. Appl. Microbiol.">
        <title>Draft genome sequencing of the enigmatic yeast Saitoella complicata.</title>
        <authorList>
            <person name="Nishida H."/>
            <person name="Hamamoto M."/>
            <person name="Sugiyama J."/>
        </authorList>
    </citation>
    <scope>NUCLEOTIDE SEQUENCE [LARGE SCALE GENOMIC DNA]</scope>
    <source>
        <strain evidence="7 8">NRRL Y-17804</strain>
    </source>
</reference>
<proteinExistence type="inferred from homology"/>